<dbReference type="AlphaFoldDB" id="A0A072U2L3"/>
<keyword evidence="3" id="KW-1185">Reference proteome</keyword>
<dbReference type="EnsemblPlants" id="KEH20040">
    <property type="protein sequence ID" value="KEH20040"/>
    <property type="gene ID" value="MTR_8g064940"/>
</dbReference>
<dbReference type="Proteomes" id="UP000002051">
    <property type="component" value="Chromosome 8"/>
</dbReference>
<evidence type="ECO:0000313" key="3">
    <source>
        <dbReference type="Proteomes" id="UP000002051"/>
    </source>
</evidence>
<sequence>MMICGVEKLSSLRGSTNISQIDHTISLHLRNSKLDLLRLNKPTGLAKGPPFTSNLTGRRLKSKPASIVKFIEKPSE</sequence>
<organism evidence="1 3">
    <name type="scientific">Medicago truncatula</name>
    <name type="common">Barrel medic</name>
    <name type="synonym">Medicago tribuloides</name>
    <dbReference type="NCBI Taxonomy" id="3880"/>
    <lineage>
        <taxon>Eukaryota</taxon>
        <taxon>Viridiplantae</taxon>
        <taxon>Streptophyta</taxon>
        <taxon>Embryophyta</taxon>
        <taxon>Tracheophyta</taxon>
        <taxon>Spermatophyta</taxon>
        <taxon>Magnoliopsida</taxon>
        <taxon>eudicotyledons</taxon>
        <taxon>Gunneridae</taxon>
        <taxon>Pentapetalae</taxon>
        <taxon>rosids</taxon>
        <taxon>fabids</taxon>
        <taxon>Fabales</taxon>
        <taxon>Fabaceae</taxon>
        <taxon>Papilionoideae</taxon>
        <taxon>50 kb inversion clade</taxon>
        <taxon>NPAAA clade</taxon>
        <taxon>Hologalegina</taxon>
        <taxon>IRL clade</taxon>
        <taxon>Trifolieae</taxon>
        <taxon>Medicago</taxon>
    </lineage>
</organism>
<evidence type="ECO:0000313" key="1">
    <source>
        <dbReference type="EMBL" id="KEH20040.1"/>
    </source>
</evidence>
<protein>
    <submittedName>
        <fullName evidence="1 2">Uncharacterized protein</fullName>
    </submittedName>
</protein>
<accession>A0A072U2L3</accession>
<name>A0A072U2L3_MEDTR</name>
<proteinExistence type="predicted"/>
<dbReference type="HOGENOM" id="CLU_2658287_0_0_1"/>
<reference evidence="1 3" key="1">
    <citation type="journal article" date="2011" name="Nature">
        <title>The Medicago genome provides insight into the evolution of rhizobial symbioses.</title>
        <authorList>
            <person name="Young N.D."/>
            <person name="Debelle F."/>
            <person name="Oldroyd G.E."/>
            <person name="Geurts R."/>
            <person name="Cannon S.B."/>
            <person name="Udvardi M.K."/>
            <person name="Benedito V.A."/>
            <person name="Mayer K.F."/>
            <person name="Gouzy J."/>
            <person name="Schoof H."/>
            <person name="Van de Peer Y."/>
            <person name="Proost S."/>
            <person name="Cook D.R."/>
            <person name="Meyers B.C."/>
            <person name="Spannagl M."/>
            <person name="Cheung F."/>
            <person name="De Mita S."/>
            <person name="Krishnakumar V."/>
            <person name="Gundlach H."/>
            <person name="Zhou S."/>
            <person name="Mudge J."/>
            <person name="Bharti A.K."/>
            <person name="Murray J.D."/>
            <person name="Naoumkina M.A."/>
            <person name="Rosen B."/>
            <person name="Silverstein K.A."/>
            <person name="Tang H."/>
            <person name="Rombauts S."/>
            <person name="Zhao P.X."/>
            <person name="Zhou P."/>
            <person name="Barbe V."/>
            <person name="Bardou P."/>
            <person name="Bechner M."/>
            <person name="Bellec A."/>
            <person name="Berger A."/>
            <person name="Berges H."/>
            <person name="Bidwell S."/>
            <person name="Bisseling T."/>
            <person name="Choisne N."/>
            <person name="Couloux A."/>
            <person name="Denny R."/>
            <person name="Deshpande S."/>
            <person name="Dai X."/>
            <person name="Doyle J.J."/>
            <person name="Dudez A.M."/>
            <person name="Farmer A.D."/>
            <person name="Fouteau S."/>
            <person name="Franken C."/>
            <person name="Gibelin C."/>
            <person name="Gish J."/>
            <person name="Goldstein S."/>
            <person name="Gonzalez A.J."/>
            <person name="Green P.J."/>
            <person name="Hallab A."/>
            <person name="Hartog M."/>
            <person name="Hua A."/>
            <person name="Humphray S.J."/>
            <person name="Jeong D.H."/>
            <person name="Jing Y."/>
            <person name="Jocker A."/>
            <person name="Kenton S.M."/>
            <person name="Kim D.J."/>
            <person name="Klee K."/>
            <person name="Lai H."/>
            <person name="Lang C."/>
            <person name="Lin S."/>
            <person name="Macmil S.L."/>
            <person name="Magdelenat G."/>
            <person name="Matthews L."/>
            <person name="McCorrison J."/>
            <person name="Monaghan E.L."/>
            <person name="Mun J.H."/>
            <person name="Najar F.Z."/>
            <person name="Nicholson C."/>
            <person name="Noirot C."/>
            <person name="O'Bleness M."/>
            <person name="Paule C.R."/>
            <person name="Poulain J."/>
            <person name="Prion F."/>
            <person name="Qin B."/>
            <person name="Qu C."/>
            <person name="Retzel E.F."/>
            <person name="Riddle C."/>
            <person name="Sallet E."/>
            <person name="Samain S."/>
            <person name="Samson N."/>
            <person name="Sanders I."/>
            <person name="Saurat O."/>
            <person name="Scarpelli C."/>
            <person name="Schiex T."/>
            <person name="Segurens B."/>
            <person name="Severin A.J."/>
            <person name="Sherrier D.J."/>
            <person name="Shi R."/>
            <person name="Sims S."/>
            <person name="Singer S.R."/>
            <person name="Sinharoy S."/>
            <person name="Sterck L."/>
            <person name="Viollet A."/>
            <person name="Wang B.B."/>
            <person name="Wang K."/>
            <person name="Wang M."/>
            <person name="Wang X."/>
            <person name="Warfsmann J."/>
            <person name="Weissenbach J."/>
            <person name="White D.D."/>
            <person name="White J.D."/>
            <person name="Wiley G.B."/>
            <person name="Wincker P."/>
            <person name="Xing Y."/>
            <person name="Yang L."/>
            <person name="Yao Z."/>
            <person name="Ying F."/>
            <person name="Zhai J."/>
            <person name="Zhou L."/>
            <person name="Zuber A."/>
            <person name="Denarie J."/>
            <person name="Dixon R.A."/>
            <person name="May G.D."/>
            <person name="Schwartz D.C."/>
            <person name="Rogers J."/>
            <person name="Quetier F."/>
            <person name="Town C.D."/>
            <person name="Roe B.A."/>
        </authorList>
    </citation>
    <scope>NUCLEOTIDE SEQUENCE [LARGE SCALE GENOMIC DNA]</scope>
    <source>
        <strain evidence="1">A17</strain>
        <strain evidence="2 3">cv. Jemalong A17</strain>
    </source>
</reference>
<reference evidence="2" key="3">
    <citation type="submission" date="2015-04" db="UniProtKB">
        <authorList>
            <consortium name="EnsemblPlants"/>
        </authorList>
    </citation>
    <scope>IDENTIFICATION</scope>
    <source>
        <strain evidence="2">cv. Jemalong A17</strain>
    </source>
</reference>
<evidence type="ECO:0000313" key="2">
    <source>
        <dbReference type="EnsemblPlants" id="KEH20040"/>
    </source>
</evidence>
<reference evidence="1 3" key="2">
    <citation type="journal article" date="2014" name="BMC Genomics">
        <title>An improved genome release (version Mt4.0) for the model legume Medicago truncatula.</title>
        <authorList>
            <person name="Tang H."/>
            <person name="Krishnakumar V."/>
            <person name="Bidwell S."/>
            <person name="Rosen B."/>
            <person name="Chan A."/>
            <person name="Zhou S."/>
            <person name="Gentzbittel L."/>
            <person name="Childs K.L."/>
            <person name="Yandell M."/>
            <person name="Gundlach H."/>
            <person name="Mayer K.F."/>
            <person name="Schwartz D.C."/>
            <person name="Town C.D."/>
        </authorList>
    </citation>
    <scope>GENOME REANNOTATION</scope>
    <source>
        <strain evidence="1">A17</strain>
        <strain evidence="2 3">cv. Jemalong A17</strain>
    </source>
</reference>
<gene>
    <name evidence="1" type="ordered locus">MTR_8g064940</name>
</gene>
<dbReference type="EMBL" id="CM001224">
    <property type="protein sequence ID" value="KEH20040.1"/>
    <property type="molecule type" value="Genomic_DNA"/>
</dbReference>